<evidence type="ECO:0000256" key="3">
    <source>
        <dbReference type="ARBA" id="ARBA00022737"/>
    </source>
</evidence>
<evidence type="ECO:0000256" key="5">
    <source>
        <dbReference type="SAM" id="SignalP"/>
    </source>
</evidence>
<dbReference type="InterPro" id="IPR017937">
    <property type="entry name" value="Thioredoxin_CS"/>
</dbReference>
<dbReference type="InterPro" id="IPR013766">
    <property type="entry name" value="Thioredoxin_domain"/>
</dbReference>
<comment type="similarity">
    <text evidence="1 4">Belongs to the protein disulfide isomerase family.</text>
</comment>
<evidence type="ECO:0000256" key="2">
    <source>
        <dbReference type="ARBA" id="ARBA00022729"/>
    </source>
</evidence>
<dbReference type="PROSITE" id="PS00194">
    <property type="entry name" value="THIOREDOXIN_1"/>
    <property type="match status" value="1"/>
</dbReference>
<dbReference type="PROSITE" id="PS51257">
    <property type="entry name" value="PROKAR_LIPOPROTEIN"/>
    <property type="match status" value="1"/>
</dbReference>
<keyword evidence="2 5" id="KW-0732">Signal</keyword>
<feature type="chain" id="PRO_5042194461" description="Thioredoxin domain-containing protein" evidence="5">
    <location>
        <begin position="18"/>
        <end position="136"/>
    </location>
</feature>
<dbReference type="GO" id="GO:0003756">
    <property type="term" value="F:protein disulfide isomerase activity"/>
    <property type="evidence" value="ECO:0007669"/>
    <property type="project" value="InterPro"/>
</dbReference>
<dbReference type="GO" id="GO:0006457">
    <property type="term" value="P:protein folding"/>
    <property type="evidence" value="ECO:0007669"/>
    <property type="project" value="TreeGrafter"/>
</dbReference>
<gene>
    <name evidence="7" type="ORF">COHA_007794</name>
</gene>
<evidence type="ECO:0000313" key="7">
    <source>
        <dbReference type="EMBL" id="KAI7838422.1"/>
    </source>
</evidence>
<dbReference type="PANTHER" id="PTHR45672">
    <property type="entry name" value="PROTEIN DISULFIDE-ISOMERASE C17H9.14C-RELATED"/>
    <property type="match status" value="1"/>
</dbReference>
<dbReference type="PRINTS" id="PR00421">
    <property type="entry name" value="THIOREDOXIN"/>
</dbReference>
<feature type="domain" description="Thioredoxin" evidence="6">
    <location>
        <begin position="6"/>
        <end position="128"/>
    </location>
</feature>
<feature type="signal peptide" evidence="5">
    <location>
        <begin position="1"/>
        <end position="17"/>
    </location>
</feature>
<dbReference type="Pfam" id="PF00085">
    <property type="entry name" value="Thioredoxin"/>
    <property type="match status" value="1"/>
</dbReference>
<sequence length="136" mass="14807">MALRSLLLLALVGAVACSAGHGVHHLTTDTFAEAVGDGKVYFIKFFAPWCGHCKRMAPTWDELGDAFKGSDRVVIASVDCTEQKEVCTQAEIRGYPTLKVYYGGKAVDAYRGGRDLESLKTYAQDQAKQLLDETTA</sequence>
<dbReference type="PROSITE" id="PS51352">
    <property type="entry name" value="THIOREDOXIN_2"/>
    <property type="match status" value="1"/>
</dbReference>
<dbReference type="PANTHER" id="PTHR45672:SF3">
    <property type="entry name" value="THIOREDOXIN DOMAIN-CONTAINING PROTEIN 5"/>
    <property type="match status" value="1"/>
</dbReference>
<evidence type="ECO:0000256" key="4">
    <source>
        <dbReference type="RuleBase" id="RU004208"/>
    </source>
</evidence>
<dbReference type="SUPFAM" id="SSF52833">
    <property type="entry name" value="Thioredoxin-like"/>
    <property type="match status" value="1"/>
</dbReference>
<accession>A0AAD5DIQ1</accession>
<evidence type="ECO:0000259" key="6">
    <source>
        <dbReference type="PROSITE" id="PS51352"/>
    </source>
</evidence>
<organism evidence="7 8">
    <name type="scientific">Chlorella ohadii</name>
    <dbReference type="NCBI Taxonomy" id="2649997"/>
    <lineage>
        <taxon>Eukaryota</taxon>
        <taxon>Viridiplantae</taxon>
        <taxon>Chlorophyta</taxon>
        <taxon>core chlorophytes</taxon>
        <taxon>Trebouxiophyceae</taxon>
        <taxon>Chlorellales</taxon>
        <taxon>Chlorellaceae</taxon>
        <taxon>Chlorella clade</taxon>
        <taxon>Chlorella</taxon>
    </lineage>
</organism>
<dbReference type="InterPro" id="IPR036249">
    <property type="entry name" value="Thioredoxin-like_sf"/>
</dbReference>
<dbReference type="InterPro" id="IPR005788">
    <property type="entry name" value="PDI_thioredoxin-like_dom"/>
</dbReference>
<keyword evidence="3" id="KW-0677">Repeat</keyword>
<comment type="caution">
    <text evidence="7">The sequence shown here is derived from an EMBL/GenBank/DDBJ whole genome shotgun (WGS) entry which is preliminary data.</text>
</comment>
<dbReference type="InterPro" id="IPR051063">
    <property type="entry name" value="PDI"/>
</dbReference>
<evidence type="ECO:0000313" key="8">
    <source>
        <dbReference type="Proteomes" id="UP001205105"/>
    </source>
</evidence>
<evidence type="ECO:0000256" key="1">
    <source>
        <dbReference type="ARBA" id="ARBA00006347"/>
    </source>
</evidence>
<dbReference type="Gene3D" id="3.40.30.10">
    <property type="entry name" value="Glutaredoxin"/>
    <property type="match status" value="1"/>
</dbReference>
<dbReference type="Proteomes" id="UP001205105">
    <property type="component" value="Unassembled WGS sequence"/>
</dbReference>
<dbReference type="AlphaFoldDB" id="A0AAD5DIQ1"/>
<dbReference type="NCBIfam" id="TIGR01126">
    <property type="entry name" value="pdi_dom"/>
    <property type="match status" value="1"/>
</dbReference>
<protein>
    <recommendedName>
        <fullName evidence="6">Thioredoxin domain-containing protein</fullName>
    </recommendedName>
</protein>
<dbReference type="EMBL" id="JADXDR010000126">
    <property type="protein sequence ID" value="KAI7838422.1"/>
    <property type="molecule type" value="Genomic_DNA"/>
</dbReference>
<dbReference type="GO" id="GO:0005783">
    <property type="term" value="C:endoplasmic reticulum"/>
    <property type="evidence" value="ECO:0007669"/>
    <property type="project" value="TreeGrafter"/>
</dbReference>
<name>A0AAD5DIQ1_9CHLO</name>
<reference evidence="7" key="1">
    <citation type="submission" date="2020-11" db="EMBL/GenBank/DDBJ databases">
        <title>Chlorella ohadii genome sequencing and assembly.</title>
        <authorList>
            <person name="Murik O."/>
            <person name="Treves H."/>
            <person name="Kedem I."/>
            <person name="Shotland Y."/>
            <person name="Kaplan A."/>
        </authorList>
    </citation>
    <scope>NUCLEOTIDE SEQUENCE</scope>
    <source>
        <strain evidence="7">1</strain>
    </source>
</reference>
<keyword evidence="8" id="KW-1185">Reference proteome</keyword>
<proteinExistence type="inferred from homology"/>